<accession>A0A0V0XMH7</accession>
<comment type="caution">
    <text evidence="1">The sequence shown here is derived from an EMBL/GenBank/DDBJ whole genome shotgun (WGS) entry which is preliminary data.</text>
</comment>
<organism evidence="1 2">
    <name type="scientific">Trichinella pseudospiralis</name>
    <name type="common">Parasitic roundworm</name>
    <dbReference type="NCBI Taxonomy" id="6337"/>
    <lineage>
        <taxon>Eukaryota</taxon>
        <taxon>Metazoa</taxon>
        <taxon>Ecdysozoa</taxon>
        <taxon>Nematoda</taxon>
        <taxon>Enoplea</taxon>
        <taxon>Dorylaimia</taxon>
        <taxon>Trichinellida</taxon>
        <taxon>Trichinellidae</taxon>
        <taxon>Trichinella</taxon>
    </lineage>
</organism>
<evidence type="ECO:0000313" key="2">
    <source>
        <dbReference type="Proteomes" id="UP000054815"/>
    </source>
</evidence>
<evidence type="ECO:0000313" key="1">
    <source>
        <dbReference type="EMBL" id="KRX89162.1"/>
    </source>
</evidence>
<name>A0A0V0XMH7_TRIPS</name>
<dbReference type="Proteomes" id="UP000054815">
    <property type="component" value="Unassembled WGS sequence"/>
</dbReference>
<dbReference type="AlphaFoldDB" id="A0A0V0XMH7"/>
<protein>
    <submittedName>
        <fullName evidence="1">Uncharacterized protein</fullName>
    </submittedName>
</protein>
<dbReference type="EMBL" id="JYDU01000208">
    <property type="protein sequence ID" value="KRX89162.1"/>
    <property type="molecule type" value="Genomic_DNA"/>
</dbReference>
<proteinExistence type="predicted"/>
<gene>
    <name evidence="1" type="ORF">T4E_6876</name>
</gene>
<reference evidence="1 2" key="1">
    <citation type="submission" date="2015-01" db="EMBL/GenBank/DDBJ databases">
        <title>Evolution of Trichinella species and genotypes.</title>
        <authorList>
            <person name="Korhonen P.K."/>
            <person name="Edoardo P."/>
            <person name="Giuseppe L.R."/>
            <person name="Gasser R.B."/>
        </authorList>
    </citation>
    <scope>NUCLEOTIDE SEQUENCE [LARGE SCALE GENOMIC DNA]</scope>
    <source>
        <strain evidence="1">ISS141</strain>
    </source>
</reference>
<sequence>MSISANYGFTAHKLDFVFANVYEEVQEGIYITVKQNVDGKRCRIKKAHNIRTETILTSMV</sequence>